<dbReference type="PANTHER" id="PTHR35263">
    <property type="entry name" value="TESTIS-EXPRESSED PROTEIN 49"/>
    <property type="match status" value="1"/>
</dbReference>
<dbReference type="AlphaFoldDB" id="A0A7I8VFM2"/>
<dbReference type="InterPro" id="IPR038775">
    <property type="entry name" value="SPMIP11"/>
</dbReference>
<reference evidence="1 2" key="1">
    <citation type="submission" date="2020-08" db="EMBL/GenBank/DDBJ databases">
        <authorList>
            <person name="Hejnol A."/>
        </authorList>
    </citation>
    <scope>NUCLEOTIDE SEQUENCE [LARGE SCALE GENOMIC DNA]</scope>
</reference>
<gene>
    <name evidence="1" type="ORF">DGYR_LOCUS2340</name>
</gene>
<evidence type="ECO:0000313" key="1">
    <source>
        <dbReference type="EMBL" id="CAD5113325.1"/>
    </source>
</evidence>
<protein>
    <submittedName>
        <fullName evidence="1">DgyrCDS2501</fullName>
    </submittedName>
</protein>
<accession>A0A7I8VFM2</accession>
<keyword evidence="2" id="KW-1185">Reference proteome</keyword>
<dbReference type="EMBL" id="CAJFCJ010000003">
    <property type="protein sequence ID" value="CAD5113325.1"/>
    <property type="molecule type" value="Genomic_DNA"/>
</dbReference>
<dbReference type="Proteomes" id="UP000549394">
    <property type="component" value="Unassembled WGS sequence"/>
</dbReference>
<evidence type="ECO:0000313" key="2">
    <source>
        <dbReference type="Proteomes" id="UP000549394"/>
    </source>
</evidence>
<dbReference type="PANTHER" id="PTHR35263:SF1">
    <property type="entry name" value="TESTIS-EXPRESSED PROTEIN 49"/>
    <property type="match status" value="1"/>
</dbReference>
<comment type="caution">
    <text evidence="1">The sequence shown here is derived from an EMBL/GenBank/DDBJ whole genome shotgun (WGS) entry which is preliminary data.</text>
</comment>
<sequence length="150" mass="17819">MAFFGVNHLGYQDHIQEHVRLPDVHSPQYVFRSGKYRDPEYKMPPIVDRNELPQPSLIPRNQTSGYGAGPMGSYKELMRLRHKHVRVPQEPIDVYRRPCVNSHWTAEFRKDEPLQEREAWTKTARFVHKNSEMTKFVDEMAMTNRLFSMF</sequence>
<organism evidence="1 2">
    <name type="scientific">Dimorphilus gyrociliatus</name>
    <dbReference type="NCBI Taxonomy" id="2664684"/>
    <lineage>
        <taxon>Eukaryota</taxon>
        <taxon>Metazoa</taxon>
        <taxon>Spiralia</taxon>
        <taxon>Lophotrochozoa</taxon>
        <taxon>Annelida</taxon>
        <taxon>Polychaeta</taxon>
        <taxon>Polychaeta incertae sedis</taxon>
        <taxon>Dinophilidae</taxon>
        <taxon>Dimorphilus</taxon>
    </lineage>
</organism>
<dbReference type="OrthoDB" id="7085216at2759"/>
<dbReference type="Pfam" id="PF22593">
    <property type="entry name" value="SPMIP11"/>
    <property type="match status" value="1"/>
</dbReference>
<name>A0A7I8VFM2_9ANNE</name>
<proteinExistence type="predicted"/>